<dbReference type="FunFam" id="1.20.1250.20:FF:000171">
    <property type="entry name" value="MFS general substrate transporter"/>
    <property type="match status" value="1"/>
</dbReference>
<dbReference type="InterPro" id="IPR036259">
    <property type="entry name" value="MFS_trans_sf"/>
</dbReference>
<evidence type="ECO:0000259" key="9">
    <source>
        <dbReference type="PROSITE" id="PS50850"/>
    </source>
</evidence>
<feature type="transmembrane region" description="Helical" evidence="8">
    <location>
        <begin position="449"/>
        <end position="471"/>
    </location>
</feature>
<comment type="subcellular location">
    <subcellularLocation>
        <location evidence="1">Membrane</location>
        <topology evidence="1">Multi-pass membrane protein</topology>
    </subcellularLocation>
</comment>
<feature type="region of interest" description="Disordered" evidence="7">
    <location>
        <begin position="663"/>
        <end position="699"/>
    </location>
</feature>
<dbReference type="InterPro" id="IPR006598">
    <property type="entry name" value="CAP10"/>
</dbReference>
<evidence type="ECO:0000313" key="10">
    <source>
        <dbReference type="EMBL" id="RSH89642.1"/>
    </source>
</evidence>
<feature type="transmembrane region" description="Helical" evidence="8">
    <location>
        <begin position="242"/>
        <end position="261"/>
    </location>
</feature>
<feature type="compositionally biased region" description="Basic and acidic residues" evidence="7">
    <location>
        <begin position="669"/>
        <end position="681"/>
    </location>
</feature>
<name>A0A427YEX4_9TREE</name>
<dbReference type="AlphaFoldDB" id="A0A427YEX4"/>
<keyword evidence="11" id="KW-1185">Reference proteome</keyword>
<keyword evidence="4 8" id="KW-0812">Transmembrane</keyword>
<feature type="transmembrane region" description="Helical" evidence="8">
    <location>
        <begin position="483"/>
        <end position="504"/>
    </location>
</feature>
<feature type="domain" description="Major facilitator superfamily (MFS) profile" evidence="9">
    <location>
        <begin position="73"/>
        <end position="537"/>
    </location>
</feature>
<feature type="transmembrane region" description="Helical" evidence="8">
    <location>
        <begin position="516"/>
        <end position="534"/>
    </location>
</feature>
<dbReference type="Pfam" id="PF07690">
    <property type="entry name" value="MFS_1"/>
    <property type="match status" value="1"/>
</dbReference>
<feature type="compositionally biased region" description="Basic and acidic residues" evidence="7">
    <location>
        <begin position="13"/>
        <end position="25"/>
    </location>
</feature>
<dbReference type="SMART" id="SM00672">
    <property type="entry name" value="CAP10"/>
    <property type="match status" value="1"/>
</dbReference>
<comment type="similarity">
    <text evidence="2">Belongs to the major facilitator superfamily.</text>
</comment>
<evidence type="ECO:0000256" key="3">
    <source>
        <dbReference type="ARBA" id="ARBA00022448"/>
    </source>
</evidence>
<evidence type="ECO:0000256" key="6">
    <source>
        <dbReference type="ARBA" id="ARBA00023136"/>
    </source>
</evidence>
<dbReference type="PANTHER" id="PTHR23511">
    <property type="entry name" value="SYNAPTIC VESICLE GLYCOPROTEIN 2"/>
    <property type="match status" value="1"/>
</dbReference>
<evidence type="ECO:0000256" key="7">
    <source>
        <dbReference type="SAM" id="MobiDB-lite"/>
    </source>
</evidence>
<gene>
    <name evidence="10" type="ORF">EHS25_002193</name>
</gene>
<dbReference type="Gene3D" id="1.20.1250.20">
    <property type="entry name" value="MFS general substrate transporter like domains"/>
    <property type="match status" value="1"/>
</dbReference>
<dbReference type="OrthoDB" id="3936150at2759"/>
<dbReference type="SUPFAM" id="SSF103473">
    <property type="entry name" value="MFS general substrate transporter"/>
    <property type="match status" value="1"/>
</dbReference>
<dbReference type="Proteomes" id="UP000279259">
    <property type="component" value="Unassembled WGS sequence"/>
</dbReference>
<evidence type="ECO:0000313" key="11">
    <source>
        <dbReference type="Proteomes" id="UP000279259"/>
    </source>
</evidence>
<sequence>MSALAHPTGIPDLAEREKDKDQERDIPHDAASLISEQTLLAKKEGIKPAFLAKVNVLNAALHEIGMGRYQWELFITAGFGWFADNIWLQAIAIVMPAVANEWVGYPHVRMATFALYAGLIVGATFWGMSCDVIGRRLAWNSTLVIAGIFGIAAGGAPNYVGFCALIACIGFGAGGNLPVDGTMFLEFLPGNKQYLLTFLSVWWAVGQVVGSLISWAFLANYGCETPPAGTFCSRESNMGWRYTYFCLGALMLFLWAIRFFVLPVYESPKFLASVGRDEEAVQVIHNIAKRNGKETSLTVEDLRAAAAPYLGDKLDGPVETKFSTLELIKHSFDDMRGEHIRALFSTPRLAWSTSLVIFCYASLGLAYPLFNGFLSGYLADKNANFGDTSLNATYAAYTYQAACGVPGSIVAALLVNWSRGGRKFAMAFFTVMAGIFLFALTQARTGPAINGLVSIASFFENAFYGVLYGYAPEVFPTPSRGTGDALASAASRLTGIFAPIIAVYSPAAKYPDGPVYASASIFVATGIVMLFLPIETVGRTALVPAYQTLRAAPRRSADSEIDSDSDIDIDIDIDDNKDWDNHPVEDAAVPETLVAPTDPNIVSITRTRLIPRSHTLLTAHVPLLSHIHAPGLSGFSSQDKGGIDLPGYSVLEHYAGVATVLDRSSSRGGKIDGGKDSDSGRGGEGIARETSQLHEDTSTWEAHPLLELMARGREIAVDHQRKRESVDTLERAVEDYQEAFGMAPQRGLRCGEHTLASSLNATPIPSLIPLAHTSVLPLLAMPPRLLRERAMEKIDVLGMMALEFHPEEEAGEGIRMLGLDEVGASRHVAKDYPSLLTPLVHLLPPSPADAPLTLTIWTEDNAFRIPSERILAKSRELARRGLVWDEAELLAAEAEVDGLKGWGNVCDPPIDRSVGNQTRYDVAEASELAALFVVDPLQYMDVCEHPEHLVMNGEMIMKEDTAVRRWEPIMASSRLMHGSEMLGAPTRDTMDIIEREVPWRNKTDSRLFFRGGPTGIFHTSARWDWRSSQRDRLALFAKDRHARAHDDPLLVDRGVGQGGVVIREMWTMIRSRLERRGSGFVMCHPNGEDALSDCPGSFHGCIDLIDTVVWSGFVDQETSLSYKYRLDVDGYGWTSRWRKELSTNSVVLKATLYPEWWSTQAIPWYHYVPARYDFSDLFDIMAFFTGSPERDVPGRDDLAEEIAAHGREFALEHLRWEDMQSYMFLFLLEYRRAWADDRRAATYRYTESDAGMGHVDNVELDL</sequence>
<evidence type="ECO:0000256" key="4">
    <source>
        <dbReference type="ARBA" id="ARBA00022692"/>
    </source>
</evidence>
<dbReference type="CDD" id="cd17316">
    <property type="entry name" value="MFS_SV2_like"/>
    <property type="match status" value="1"/>
</dbReference>
<evidence type="ECO:0000256" key="8">
    <source>
        <dbReference type="SAM" id="Phobius"/>
    </source>
</evidence>
<feature type="transmembrane region" description="Helical" evidence="8">
    <location>
        <begin position="349"/>
        <end position="370"/>
    </location>
</feature>
<dbReference type="GO" id="GO:0016020">
    <property type="term" value="C:membrane"/>
    <property type="evidence" value="ECO:0007669"/>
    <property type="project" value="UniProtKB-SubCell"/>
</dbReference>
<dbReference type="InterPro" id="IPR020846">
    <property type="entry name" value="MFS_dom"/>
</dbReference>
<comment type="caution">
    <text evidence="10">The sequence shown here is derived from an EMBL/GenBank/DDBJ whole genome shotgun (WGS) entry which is preliminary data.</text>
</comment>
<feature type="transmembrane region" description="Helical" evidence="8">
    <location>
        <begin position="73"/>
        <end position="98"/>
    </location>
</feature>
<keyword evidence="5 8" id="KW-1133">Transmembrane helix</keyword>
<feature type="transmembrane region" description="Helical" evidence="8">
    <location>
        <begin position="159"/>
        <end position="179"/>
    </location>
</feature>
<feature type="transmembrane region" description="Helical" evidence="8">
    <location>
        <begin position="200"/>
        <end position="222"/>
    </location>
</feature>
<keyword evidence="6 8" id="KW-0472">Membrane</keyword>
<dbReference type="PANTHER" id="PTHR23511:SF5">
    <property type="entry name" value="MAJOR FACILITATOR-TYPE TRANSPORTER HXNZ-RELATED"/>
    <property type="match status" value="1"/>
</dbReference>
<dbReference type="PROSITE" id="PS50850">
    <property type="entry name" value="MFS"/>
    <property type="match status" value="1"/>
</dbReference>
<reference evidence="10 11" key="1">
    <citation type="submission" date="2018-11" db="EMBL/GenBank/DDBJ databases">
        <title>Genome sequence of Saitozyma podzolica DSM 27192.</title>
        <authorList>
            <person name="Aliyu H."/>
            <person name="Gorte O."/>
            <person name="Ochsenreither K."/>
        </authorList>
    </citation>
    <scope>NUCLEOTIDE SEQUENCE [LARGE SCALE GENOMIC DNA]</scope>
    <source>
        <strain evidence="10 11">DSM 27192</strain>
    </source>
</reference>
<protein>
    <recommendedName>
        <fullName evidence="9">Major facilitator superfamily (MFS) profile domain-containing protein</fullName>
    </recommendedName>
</protein>
<evidence type="ECO:0000256" key="5">
    <source>
        <dbReference type="ARBA" id="ARBA00022989"/>
    </source>
</evidence>
<evidence type="ECO:0000256" key="1">
    <source>
        <dbReference type="ARBA" id="ARBA00004141"/>
    </source>
</evidence>
<feature type="transmembrane region" description="Helical" evidence="8">
    <location>
        <begin position="110"/>
        <end position="130"/>
    </location>
</feature>
<dbReference type="InterPro" id="IPR011701">
    <property type="entry name" value="MFS"/>
</dbReference>
<organism evidence="10 11">
    <name type="scientific">Saitozyma podzolica</name>
    <dbReference type="NCBI Taxonomy" id="1890683"/>
    <lineage>
        <taxon>Eukaryota</taxon>
        <taxon>Fungi</taxon>
        <taxon>Dikarya</taxon>
        <taxon>Basidiomycota</taxon>
        <taxon>Agaricomycotina</taxon>
        <taxon>Tremellomycetes</taxon>
        <taxon>Tremellales</taxon>
        <taxon>Trimorphomycetaceae</taxon>
        <taxon>Saitozyma</taxon>
    </lineage>
</organism>
<dbReference type="Pfam" id="PF05686">
    <property type="entry name" value="Glyco_transf_90"/>
    <property type="match status" value="1"/>
</dbReference>
<feature type="region of interest" description="Disordered" evidence="7">
    <location>
        <begin position="1"/>
        <end position="25"/>
    </location>
</feature>
<proteinExistence type="inferred from homology"/>
<feature type="transmembrane region" description="Helical" evidence="8">
    <location>
        <begin position="424"/>
        <end position="443"/>
    </location>
</feature>
<keyword evidence="3" id="KW-0813">Transport</keyword>
<evidence type="ECO:0000256" key="2">
    <source>
        <dbReference type="ARBA" id="ARBA00008335"/>
    </source>
</evidence>
<feature type="transmembrane region" description="Helical" evidence="8">
    <location>
        <begin position="397"/>
        <end position="417"/>
    </location>
</feature>
<accession>A0A427YEX4</accession>
<dbReference type="EMBL" id="RSCD01000013">
    <property type="protein sequence ID" value="RSH89642.1"/>
    <property type="molecule type" value="Genomic_DNA"/>
</dbReference>
<dbReference type="GO" id="GO:0022857">
    <property type="term" value="F:transmembrane transporter activity"/>
    <property type="evidence" value="ECO:0007669"/>
    <property type="project" value="InterPro"/>
</dbReference>